<keyword evidence="7" id="KW-0808">Transferase</keyword>
<evidence type="ECO:0000256" key="16">
    <source>
        <dbReference type="ARBA" id="ARBA00045071"/>
    </source>
</evidence>
<dbReference type="PANTHER" id="PTHR13036">
    <property type="entry name" value="BETA1,4 MANNOSYLTRANSFERASE"/>
    <property type="match status" value="1"/>
</dbReference>
<evidence type="ECO:0000256" key="1">
    <source>
        <dbReference type="ARBA" id="ARBA00004389"/>
    </source>
</evidence>
<dbReference type="FunFam" id="3.40.50.2000:FF:000096">
    <property type="entry name" value="ALG1, chitobiosyldiphosphodolichol beta-mannosyltransferase"/>
    <property type="match status" value="1"/>
</dbReference>
<keyword evidence="21" id="KW-1185">Reference proteome</keyword>
<evidence type="ECO:0000313" key="21">
    <source>
        <dbReference type="Proteomes" id="UP000694850"/>
    </source>
</evidence>
<dbReference type="GeneID" id="103196069"/>
<comment type="subcellular location">
    <subcellularLocation>
        <location evidence="1">Endoplasmic reticulum membrane</location>
        <topology evidence="1">Single-pass membrane protein</topology>
    </subcellularLocation>
</comment>
<gene>
    <name evidence="22" type="primary">ALG1</name>
</gene>
<feature type="transmembrane region" description="Helical" evidence="20">
    <location>
        <begin position="6"/>
        <end position="24"/>
    </location>
</feature>
<evidence type="ECO:0000256" key="19">
    <source>
        <dbReference type="ARBA" id="ARBA00082785"/>
    </source>
</evidence>
<evidence type="ECO:0000256" key="12">
    <source>
        <dbReference type="ARBA" id="ARBA00023136"/>
    </source>
</evidence>
<evidence type="ECO:0000313" key="22">
    <source>
        <dbReference type="RefSeq" id="XP_007937910.1"/>
    </source>
</evidence>
<evidence type="ECO:0000256" key="7">
    <source>
        <dbReference type="ARBA" id="ARBA00022679"/>
    </source>
</evidence>
<evidence type="ECO:0000256" key="8">
    <source>
        <dbReference type="ARBA" id="ARBA00022692"/>
    </source>
</evidence>
<evidence type="ECO:0000256" key="5">
    <source>
        <dbReference type="ARBA" id="ARBA00022553"/>
    </source>
</evidence>
<evidence type="ECO:0000256" key="4">
    <source>
        <dbReference type="ARBA" id="ARBA00015841"/>
    </source>
</evidence>
<evidence type="ECO:0000256" key="14">
    <source>
        <dbReference type="ARBA" id="ARBA00031566"/>
    </source>
</evidence>
<dbReference type="GO" id="GO:0005789">
    <property type="term" value="C:endoplasmic reticulum membrane"/>
    <property type="evidence" value="ECO:0007669"/>
    <property type="project" value="UniProtKB-SubCell"/>
</dbReference>
<dbReference type="Gene3D" id="3.40.50.2000">
    <property type="entry name" value="Glycogen Phosphorylase B"/>
    <property type="match status" value="1"/>
</dbReference>
<name>A0A8B6ZQC8_ORYAF</name>
<organism evidence="21 22">
    <name type="scientific">Orycteropus afer afer</name>
    <dbReference type="NCBI Taxonomy" id="1230840"/>
    <lineage>
        <taxon>Eukaryota</taxon>
        <taxon>Metazoa</taxon>
        <taxon>Chordata</taxon>
        <taxon>Craniata</taxon>
        <taxon>Vertebrata</taxon>
        <taxon>Euteleostomi</taxon>
        <taxon>Mammalia</taxon>
        <taxon>Eutheria</taxon>
        <taxon>Afrotheria</taxon>
        <taxon>Tubulidentata</taxon>
        <taxon>Orycteropodidae</taxon>
        <taxon>Orycteropus</taxon>
    </lineage>
</organism>
<evidence type="ECO:0000256" key="15">
    <source>
        <dbReference type="ARBA" id="ARBA00033088"/>
    </source>
</evidence>
<dbReference type="RefSeq" id="XP_007937910.1">
    <property type="nucleotide sequence ID" value="XM_007939719.1"/>
</dbReference>
<dbReference type="CTD" id="56052"/>
<keyword evidence="10" id="KW-0735">Signal-anchor</keyword>
<dbReference type="SUPFAM" id="SSF53756">
    <property type="entry name" value="UDP-Glycosyltransferase/glycogen phosphorylase"/>
    <property type="match status" value="1"/>
</dbReference>
<evidence type="ECO:0000256" key="3">
    <source>
        <dbReference type="ARBA" id="ARBA00012611"/>
    </source>
</evidence>
<evidence type="ECO:0000256" key="13">
    <source>
        <dbReference type="ARBA" id="ARBA00031434"/>
    </source>
</evidence>
<evidence type="ECO:0000256" key="9">
    <source>
        <dbReference type="ARBA" id="ARBA00022824"/>
    </source>
</evidence>
<evidence type="ECO:0000256" key="10">
    <source>
        <dbReference type="ARBA" id="ARBA00022968"/>
    </source>
</evidence>
<comment type="catalytic activity">
    <reaction evidence="16">
        <text>an N,N'-diacetylchitobiosyl-diphospho-di-trans,poly-cis-dolichol + GDP-alpha-D-mannose = a beta-D-Man-(1-&gt;4)-beta-D-GlcNAc-(1-&gt;4)-alpha-D-GlcNAc-diphospho-di-trans,poly-cis-dolichol + GDP + H(+)</text>
        <dbReference type="Rhea" id="RHEA:13865"/>
        <dbReference type="Rhea" id="RHEA-COMP:19510"/>
        <dbReference type="Rhea" id="RHEA-COMP:19511"/>
        <dbReference type="ChEBI" id="CHEBI:15378"/>
        <dbReference type="ChEBI" id="CHEBI:57269"/>
        <dbReference type="ChEBI" id="CHEBI:57527"/>
        <dbReference type="ChEBI" id="CHEBI:58189"/>
        <dbReference type="ChEBI" id="CHEBI:58472"/>
        <dbReference type="EC" id="2.4.1.142"/>
    </reaction>
    <physiologicalReaction direction="left-to-right" evidence="16">
        <dbReference type="Rhea" id="RHEA:13866"/>
    </physiologicalReaction>
</comment>
<evidence type="ECO:0000256" key="6">
    <source>
        <dbReference type="ARBA" id="ARBA00022676"/>
    </source>
</evidence>
<reference evidence="22" key="1">
    <citation type="submission" date="2025-08" db="UniProtKB">
        <authorList>
            <consortium name="RefSeq"/>
        </authorList>
    </citation>
    <scope>IDENTIFICATION</scope>
</reference>
<dbReference type="EC" id="2.4.1.142" evidence="3"/>
<dbReference type="Proteomes" id="UP000694850">
    <property type="component" value="Unplaced"/>
</dbReference>
<evidence type="ECO:0000256" key="11">
    <source>
        <dbReference type="ARBA" id="ARBA00022989"/>
    </source>
</evidence>
<keyword evidence="5" id="KW-0597">Phosphoprotein</keyword>
<dbReference type="OrthoDB" id="614844at2759"/>
<keyword evidence="6" id="KW-0328">Glycosyltransferase</keyword>
<keyword evidence="12 20" id="KW-0472">Membrane</keyword>
<dbReference type="AlphaFoldDB" id="A0A8B6ZQC8"/>
<protein>
    <recommendedName>
        <fullName evidence="4">Chitobiosyldiphosphodolichol beta-mannosyltransferase</fullName>
        <ecNumber evidence="3">2.4.1.142</ecNumber>
    </recommendedName>
    <alternativeName>
        <fullName evidence="19">Asparagine-linked glycosylation protein 1 homolog</fullName>
    </alternativeName>
    <alternativeName>
        <fullName evidence="14">Beta-1,4-mannosyltransferase</fullName>
    </alternativeName>
    <alternativeName>
        <fullName evidence="15">GDP-Man:GlcNAc2-PP-dolichol mannosyltransferase</fullName>
    </alternativeName>
    <alternativeName>
        <fullName evidence="13">GDP-mannose-dolichol diphosphochitobiose mannosyltransferase</fullName>
    </alternativeName>
</protein>
<comment type="function">
    <text evidence="17">Mannosyltransferase that operates in the biosynthetic pathway of dolichol-linked oligosaccharides, the glycan precursors employed in protein asparagine (N)-glycosylation. The assembly of dolichol-linked oligosaccharides begins on the cytosolic side of the endoplasmic reticulum membrane and finishes in its lumen. The sequential addition of sugars to dolichol pyrophosphate produces dolichol-linked oligosaccharides containing fourteen sugars, including two GlcNAcs, nine mannoses and three glucoses. Once assembled, the oligosaccharide is transferred from the lipid to nascent proteins by oligosaccharyltransferases. Catalyzes, on the cytoplasmic face of the endoplasmic reticulum, the addition of the first mannose residues to the dolichol-linked oligosaccharide chain, to produce Man1GlcNAc(2)-PP-dolichol core oligosaccharide. Man1GlcNAc(2)-PP-dolichol is a substrate for ALG2, the following enzyme in the biosynthetic pathway.</text>
</comment>
<accession>A0A8B6ZQC8</accession>
<dbReference type="InterPro" id="IPR026051">
    <property type="entry name" value="ALG1-like"/>
</dbReference>
<proteinExistence type="inferred from homology"/>
<keyword evidence="9" id="KW-0256">Endoplasmic reticulum</keyword>
<keyword evidence="8 20" id="KW-0812">Transmembrane</keyword>
<keyword evidence="11 20" id="KW-1133">Transmembrane helix</keyword>
<comment type="pathway">
    <text evidence="2">Protein modification; protein glycosylation.</text>
</comment>
<dbReference type="PANTHER" id="PTHR13036:SF0">
    <property type="entry name" value="CHITOBIOSYLDIPHOSPHODOLICHOL BETA-MANNOSYLTRANSFERASE"/>
    <property type="match status" value="1"/>
</dbReference>
<evidence type="ECO:0000256" key="17">
    <source>
        <dbReference type="ARBA" id="ARBA00056362"/>
    </source>
</evidence>
<evidence type="ECO:0000256" key="18">
    <source>
        <dbReference type="ARBA" id="ARBA00061237"/>
    </source>
</evidence>
<dbReference type="Pfam" id="PF13692">
    <property type="entry name" value="Glyco_trans_1_4"/>
    <property type="match status" value="1"/>
</dbReference>
<dbReference type="CDD" id="cd03816">
    <property type="entry name" value="GT33_ALG1-like"/>
    <property type="match status" value="1"/>
</dbReference>
<dbReference type="GO" id="GO:0004578">
    <property type="term" value="F:chitobiosyldiphosphodolichol beta-mannosyltransferase activity"/>
    <property type="evidence" value="ECO:0007669"/>
    <property type="project" value="UniProtKB-EC"/>
</dbReference>
<evidence type="ECO:0000256" key="20">
    <source>
        <dbReference type="SAM" id="Phobius"/>
    </source>
</evidence>
<sequence length="429" mass="48228">MAAPCVALTWACVLLAVLLLLGVWKRWRRQRSAARHVAVVVLGDLGRSPRMQYHALSLAQCGFSVSFVGFYNSKLRDELLQNDRIGIVELTELQMFAAGPRVLQYGVKVVTQALQLFWAFVKMEPADYIFLQNPPGLPGIAVCWLVCCLCGGKLVIDWHNYGYSIMGLVHGPTHPLVQLAKWCERLCGHLSHLNLCVTDAMKEDLAQSWSISSEPLDPAMEWSAFTERDARSGLVMQRPGRPALLVSSTSWTEDEDFSVLLEALEKFEQLTVDGENLPSLICVITGKGPLKEHYNGIISQKRFRHVRICTPWLEAEDYPLLLGSADLGVCLHKSSSGLDLPMKVVDMFGCCLPVCAVHFRCLHELVKHEENGLVFKDAEELAAQLKTLFSKFPDPAGKLNQFRTNLRESRQLRWHESWKQTVFPLLVDT</sequence>
<comment type="similarity">
    <text evidence="18">Belongs to the glycosyltransferase group 1 family. Glycosyltransferase 33 subfamily.</text>
</comment>
<evidence type="ECO:0000256" key="2">
    <source>
        <dbReference type="ARBA" id="ARBA00004922"/>
    </source>
</evidence>